<name>A0ABW2JTC5_9ACTN</name>
<accession>A0ABW2JTC5</accession>
<evidence type="ECO:0000313" key="2">
    <source>
        <dbReference type="EMBL" id="MFC7308688.1"/>
    </source>
</evidence>
<organism evidence="2 3">
    <name type="scientific">Streptomyces monticola</name>
    <dbReference type="NCBI Taxonomy" id="2666263"/>
    <lineage>
        <taxon>Bacteria</taxon>
        <taxon>Bacillati</taxon>
        <taxon>Actinomycetota</taxon>
        <taxon>Actinomycetes</taxon>
        <taxon>Kitasatosporales</taxon>
        <taxon>Streptomycetaceae</taxon>
        <taxon>Streptomyces</taxon>
    </lineage>
</organism>
<dbReference type="Proteomes" id="UP001596523">
    <property type="component" value="Unassembled WGS sequence"/>
</dbReference>
<feature type="compositionally biased region" description="Gly residues" evidence="1">
    <location>
        <begin position="433"/>
        <end position="463"/>
    </location>
</feature>
<feature type="compositionally biased region" description="Gly residues" evidence="1">
    <location>
        <begin position="349"/>
        <end position="382"/>
    </location>
</feature>
<feature type="region of interest" description="Disordered" evidence="1">
    <location>
        <begin position="433"/>
        <end position="503"/>
    </location>
</feature>
<comment type="caution">
    <text evidence="2">The sequence shown here is derived from an EMBL/GenBank/DDBJ whole genome shotgun (WGS) entry which is preliminary data.</text>
</comment>
<dbReference type="EMBL" id="JBHTCF010000017">
    <property type="protein sequence ID" value="MFC7308688.1"/>
    <property type="molecule type" value="Genomic_DNA"/>
</dbReference>
<feature type="compositionally biased region" description="Basic and acidic residues" evidence="1">
    <location>
        <begin position="467"/>
        <end position="480"/>
    </location>
</feature>
<reference evidence="3" key="1">
    <citation type="journal article" date="2019" name="Int. J. Syst. Evol. Microbiol.">
        <title>The Global Catalogue of Microorganisms (GCM) 10K type strain sequencing project: providing services to taxonomists for standard genome sequencing and annotation.</title>
        <authorList>
            <consortium name="The Broad Institute Genomics Platform"/>
            <consortium name="The Broad Institute Genome Sequencing Center for Infectious Disease"/>
            <person name="Wu L."/>
            <person name="Ma J."/>
        </authorList>
    </citation>
    <scope>NUCLEOTIDE SEQUENCE [LARGE SCALE GENOMIC DNA]</scope>
    <source>
        <strain evidence="3">SYNS20</strain>
    </source>
</reference>
<feature type="region of interest" description="Disordered" evidence="1">
    <location>
        <begin position="233"/>
        <end position="382"/>
    </location>
</feature>
<evidence type="ECO:0000313" key="3">
    <source>
        <dbReference type="Proteomes" id="UP001596523"/>
    </source>
</evidence>
<feature type="compositionally biased region" description="Low complexity" evidence="1">
    <location>
        <begin position="274"/>
        <end position="285"/>
    </location>
</feature>
<feature type="compositionally biased region" description="Polar residues" evidence="1">
    <location>
        <begin position="301"/>
        <end position="316"/>
    </location>
</feature>
<feature type="region of interest" description="Disordered" evidence="1">
    <location>
        <begin position="1"/>
        <end position="46"/>
    </location>
</feature>
<dbReference type="RefSeq" id="WP_381836924.1">
    <property type="nucleotide sequence ID" value="NZ_JBHTCF010000017.1"/>
</dbReference>
<keyword evidence="3" id="KW-1185">Reference proteome</keyword>
<gene>
    <name evidence="2" type="ORF">ACFQVC_31285</name>
</gene>
<evidence type="ECO:0000256" key="1">
    <source>
        <dbReference type="SAM" id="MobiDB-lite"/>
    </source>
</evidence>
<feature type="compositionally biased region" description="Acidic residues" evidence="1">
    <location>
        <begin position="481"/>
        <end position="490"/>
    </location>
</feature>
<feature type="compositionally biased region" description="Pro residues" evidence="1">
    <location>
        <begin position="243"/>
        <end position="259"/>
    </location>
</feature>
<evidence type="ECO:0008006" key="4">
    <source>
        <dbReference type="Google" id="ProtNLM"/>
    </source>
</evidence>
<proteinExistence type="predicted"/>
<feature type="compositionally biased region" description="Basic and acidic residues" evidence="1">
    <location>
        <begin position="16"/>
        <end position="32"/>
    </location>
</feature>
<protein>
    <recommendedName>
        <fullName evidence="4">WXG100 family type VII secretion target</fullName>
    </recommendedName>
</protein>
<feature type="compositionally biased region" description="Gly residues" evidence="1">
    <location>
        <begin position="325"/>
        <end position="342"/>
    </location>
</feature>
<feature type="compositionally biased region" description="Gly residues" evidence="1">
    <location>
        <begin position="261"/>
        <end position="273"/>
    </location>
</feature>
<sequence length="503" mass="50465">MYGPGYYNPQLAEQQQKAREERQQKEHDDKLKSSANGGQATFDRSELETQFMPMGIPKLKELIQNSDPDAVEACSEHWTAVHNILSGGGDSGSPTKGSVAGLMQTAVENVLEHWQGDAAEAFRKKANEVQKNIINGAYWAHHTAKTMKAAATDLRESKKAIEKIEEPSGWDSAWDRAFDPERDDSQLQEDIKKGAESKAAAEANAESLSLGKQRQMEAVAVMEPLAFNYTRYAKPPIRNDNDPFPPPPSDGVVMPPPVTPGGVGAGGPGGAGGAAKPWNAGPPKGVGAAPTVPRDKGITGGSQLPAANTNTNSLSPGLTDKTSLPGGGGPGLPSGGGGGSTGGANPVVPGGGPGLTGGGGRTGPGPAGGRGGIAGGGAGGANRGAAGRAGMGGMGGGGMGAGGRAGAGAGGRGALAKARGGVVGAAKGITGKGTGGGAGLHGSRGGSQRGGMAGGMAGGMGGGRGRRPGEDKDGRDRPDYLVEDEETWISEEDRKKNVPKNIE</sequence>
<feature type="compositionally biased region" description="Basic and acidic residues" evidence="1">
    <location>
        <begin position="491"/>
        <end position="503"/>
    </location>
</feature>